<proteinExistence type="predicted"/>
<dbReference type="Pfam" id="PF13354">
    <property type="entry name" value="Beta-lactamase2"/>
    <property type="match status" value="1"/>
</dbReference>
<dbReference type="SUPFAM" id="SSF56601">
    <property type="entry name" value="beta-lactamase/transpeptidase-like"/>
    <property type="match status" value="1"/>
</dbReference>
<gene>
    <name evidence="2" type="ORF">A3A60_00050</name>
</gene>
<evidence type="ECO:0000313" key="2">
    <source>
        <dbReference type="EMBL" id="OGE09708.1"/>
    </source>
</evidence>
<dbReference type="EMBL" id="MFBS01000017">
    <property type="protein sequence ID" value="OGE09708.1"/>
    <property type="molecule type" value="Genomic_DNA"/>
</dbReference>
<accession>A0A1F5HZX0</accession>
<dbReference type="InterPro" id="IPR000871">
    <property type="entry name" value="Beta-lactam_class-A"/>
</dbReference>
<name>A0A1F5HZX0_9BACT</name>
<reference evidence="2 3" key="1">
    <citation type="journal article" date="2016" name="Nat. Commun.">
        <title>Thousands of microbial genomes shed light on interconnected biogeochemical processes in an aquifer system.</title>
        <authorList>
            <person name="Anantharaman K."/>
            <person name="Brown C.T."/>
            <person name="Hug L.A."/>
            <person name="Sharon I."/>
            <person name="Castelle C.J."/>
            <person name="Probst A.J."/>
            <person name="Thomas B.C."/>
            <person name="Singh A."/>
            <person name="Wilkins M.J."/>
            <person name="Karaoz U."/>
            <person name="Brodie E.L."/>
            <person name="Williams K.H."/>
            <person name="Hubbard S.S."/>
            <person name="Banfield J.F."/>
        </authorList>
    </citation>
    <scope>NUCLEOTIDE SEQUENCE [LARGE SCALE GENOMIC DNA]</scope>
</reference>
<feature type="domain" description="Beta-lactamase class A catalytic" evidence="1">
    <location>
        <begin position="76"/>
        <end position="277"/>
    </location>
</feature>
<dbReference type="InterPro" id="IPR045155">
    <property type="entry name" value="Beta-lactam_cat"/>
</dbReference>
<dbReference type="STRING" id="1797729.A3A60_00050"/>
<dbReference type="InterPro" id="IPR012338">
    <property type="entry name" value="Beta-lactam/transpept-like"/>
</dbReference>
<dbReference type="GO" id="GO:0030655">
    <property type="term" value="P:beta-lactam antibiotic catabolic process"/>
    <property type="evidence" value="ECO:0007669"/>
    <property type="project" value="InterPro"/>
</dbReference>
<organism evidence="2 3">
    <name type="scientific">Candidatus Curtissbacteria bacterium RIFCSPLOWO2_01_FULL_42_26</name>
    <dbReference type="NCBI Taxonomy" id="1797729"/>
    <lineage>
        <taxon>Bacteria</taxon>
        <taxon>Candidatus Curtissiibacteriota</taxon>
    </lineage>
</organism>
<comment type="caution">
    <text evidence="2">The sequence shown here is derived from an EMBL/GenBank/DDBJ whole genome shotgun (WGS) entry which is preliminary data.</text>
</comment>
<evidence type="ECO:0000313" key="3">
    <source>
        <dbReference type="Proteomes" id="UP000179227"/>
    </source>
</evidence>
<dbReference type="AlphaFoldDB" id="A0A1F5HZX0"/>
<dbReference type="PANTHER" id="PTHR35333:SF3">
    <property type="entry name" value="BETA-LACTAMASE-TYPE TRANSPEPTIDASE FOLD CONTAINING PROTEIN"/>
    <property type="match status" value="1"/>
</dbReference>
<dbReference type="GO" id="GO:0008800">
    <property type="term" value="F:beta-lactamase activity"/>
    <property type="evidence" value="ECO:0007669"/>
    <property type="project" value="InterPro"/>
</dbReference>
<dbReference type="Gene3D" id="3.40.710.10">
    <property type="entry name" value="DD-peptidase/beta-lactamase superfamily"/>
    <property type="match status" value="1"/>
</dbReference>
<dbReference type="PANTHER" id="PTHR35333">
    <property type="entry name" value="BETA-LACTAMASE"/>
    <property type="match status" value="1"/>
</dbReference>
<sequence>MPYQLLAKFKTPLILIGLAFLSLLLTNYNRQPHFREFLTIDNNLFKDTTKIKQERTDKIYSILNSNLQNPDGKYAAYVKDLKSGEVFSILPEETMTAASIYKLGVMYKTFDSLEKGLVQKDDILSASQGNLDNLLGQTRGSGPIISHTVDEALNLMITISDNYSALLLAEKFGWREIDNYLKDQGIAGFDLNNPNGTRATASSVAQILEKIYLGQAVSKSASNEMEKLLLNQQVNDRIPKYLPQNVKVAHKTGELDTVRNDAGIVFGKKSDYIFVFFSDTPNPDKASETIASVSKQIYDTLENQ</sequence>
<dbReference type="Proteomes" id="UP000179227">
    <property type="component" value="Unassembled WGS sequence"/>
</dbReference>
<evidence type="ECO:0000259" key="1">
    <source>
        <dbReference type="Pfam" id="PF13354"/>
    </source>
</evidence>
<protein>
    <recommendedName>
        <fullName evidence="1">Beta-lactamase class A catalytic domain-containing protein</fullName>
    </recommendedName>
</protein>
<dbReference type="GO" id="GO:0046677">
    <property type="term" value="P:response to antibiotic"/>
    <property type="evidence" value="ECO:0007669"/>
    <property type="project" value="InterPro"/>
</dbReference>